<evidence type="ECO:0000313" key="2">
    <source>
        <dbReference type="Proteomes" id="UP000321617"/>
    </source>
</evidence>
<evidence type="ECO:0000313" key="1">
    <source>
        <dbReference type="EMBL" id="TWJ11484.1"/>
    </source>
</evidence>
<sequence length="50" mass="5065">MTAERDETAPSPFTLLGDPDAVACDGDSCEIPAATVRAPGDETGEPVTST</sequence>
<accession>A0A562V0S8</accession>
<reference evidence="1 2" key="1">
    <citation type="journal article" date="2013" name="Stand. Genomic Sci.">
        <title>Genomic Encyclopedia of Type Strains, Phase I: The one thousand microbial genomes (KMG-I) project.</title>
        <authorList>
            <person name="Kyrpides N.C."/>
            <person name="Woyke T."/>
            <person name="Eisen J.A."/>
            <person name="Garrity G."/>
            <person name="Lilburn T.G."/>
            <person name="Beck B.J."/>
            <person name="Whitman W.B."/>
            <person name="Hugenholtz P."/>
            <person name="Klenk H.P."/>
        </authorList>
    </citation>
    <scope>NUCLEOTIDE SEQUENCE [LARGE SCALE GENOMIC DNA]</scope>
    <source>
        <strain evidence="1 2">DSM 45044</strain>
    </source>
</reference>
<comment type="caution">
    <text evidence="1">The sequence shown here is derived from an EMBL/GenBank/DDBJ whole genome shotgun (WGS) entry which is preliminary data.</text>
</comment>
<dbReference type="Proteomes" id="UP000321617">
    <property type="component" value="Unassembled WGS sequence"/>
</dbReference>
<dbReference type="EMBL" id="VLLL01000006">
    <property type="protein sequence ID" value="TWJ11484.1"/>
    <property type="molecule type" value="Genomic_DNA"/>
</dbReference>
<keyword evidence="2" id="KW-1185">Reference proteome</keyword>
<name>A0A562V0S8_9ACTN</name>
<dbReference type="OrthoDB" id="5008065at2"/>
<protein>
    <submittedName>
        <fullName evidence="1">Uncharacterized protein</fullName>
    </submittedName>
</protein>
<dbReference type="RefSeq" id="WP_158645560.1">
    <property type="nucleotide sequence ID" value="NZ_BAABIJ010000002.1"/>
</dbReference>
<gene>
    <name evidence="1" type="ORF">LX16_2206</name>
</gene>
<organism evidence="1 2">
    <name type="scientific">Stackebrandtia albiflava</name>
    <dbReference type="NCBI Taxonomy" id="406432"/>
    <lineage>
        <taxon>Bacteria</taxon>
        <taxon>Bacillati</taxon>
        <taxon>Actinomycetota</taxon>
        <taxon>Actinomycetes</taxon>
        <taxon>Glycomycetales</taxon>
        <taxon>Glycomycetaceae</taxon>
        <taxon>Stackebrandtia</taxon>
    </lineage>
</organism>
<proteinExistence type="predicted"/>
<dbReference type="AlphaFoldDB" id="A0A562V0S8"/>